<dbReference type="EMBL" id="JABTTQ020003480">
    <property type="protein sequence ID" value="KAK6116855.1"/>
    <property type="molecule type" value="Genomic_DNA"/>
</dbReference>
<comment type="caution">
    <text evidence="8">The sequence shown here is derived from an EMBL/GenBank/DDBJ whole genome shotgun (WGS) entry which is preliminary data.</text>
</comment>
<dbReference type="SUPFAM" id="SSF118290">
    <property type="entry name" value="WRKY DNA-binding domain"/>
    <property type="match status" value="1"/>
</dbReference>
<keyword evidence="9" id="KW-1185">Reference proteome</keyword>
<keyword evidence="4" id="KW-0804">Transcription</keyword>
<gene>
    <name evidence="8" type="ORF">DH2020_049385</name>
</gene>
<dbReference type="Proteomes" id="UP001318860">
    <property type="component" value="Unassembled WGS sequence"/>
</dbReference>
<evidence type="ECO:0000256" key="6">
    <source>
        <dbReference type="SAM" id="MobiDB-lite"/>
    </source>
</evidence>
<name>A0ABR0U2X3_REHGL</name>
<dbReference type="Pfam" id="PF03106">
    <property type="entry name" value="WRKY"/>
    <property type="match status" value="1"/>
</dbReference>
<feature type="region of interest" description="Disordered" evidence="6">
    <location>
        <begin position="171"/>
        <end position="192"/>
    </location>
</feature>
<evidence type="ECO:0000256" key="1">
    <source>
        <dbReference type="ARBA" id="ARBA00004123"/>
    </source>
</evidence>
<organism evidence="8 9">
    <name type="scientific">Rehmannia glutinosa</name>
    <name type="common">Chinese foxglove</name>
    <dbReference type="NCBI Taxonomy" id="99300"/>
    <lineage>
        <taxon>Eukaryota</taxon>
        <taxon>Viridiplantae</taxon>
        <taxon>Streptophyta</taxon>
        <taxon>Embryophyta</taxon>
        <taxon>Tracheophyta</taxon>
        <taxon>Spermatophyta</taxon>
        <taxon>Magnoliopsida</taxon>
        <taxon>eudicotyledons</taxon>
        <taxon>Gunneridae</taxon>
        <taxon>Pentapetalae</taxon>
        <taxon>asterids</taxon>
        <taxon>lamiids</taxon>
        <taxon>Lamiales</taxon>
        <taxon>Orobanchaceae</taxon>
        <taxon>Rehmannieae</taxon>
        <taxon>Rehmannia</taxon>
    </lineage>
</organism>
<dbReference type="SMART" id="SM00774">
    <property type="entry name" value="WRKY"/>
    <property type="match status" value="1"/>
</dbReference>
<feature type="domain" description="WRKY" evidence="7">
    <location>
        <begin position="108"/>
        <end position="174"/>
    </location>
</feature>
<evidence type="ECO:0000313" key="8">
    <source>
        <dbReference type="EMBL" id="KAK6116855.1"/>
    </source>
</evidence>
<proteinExistence type="predicted"/>
<dbReference type="InterPro" id="IPR003657">
    <property type="entry name" value="WRKY_dom"/>
</dbReference>
<evidence type="ECO:0000259" key="7">
    <source>
        <dbReference type="PROSITE" id="PS50811"/>
    </source>
</evidence>
<keyword evidence="3" id="KW-0238">DNA-binding</keyword>
<sequence>MDKTLAGTILTIDLNTNPIQNPSETPPDELIQELNRMKSENKKLSDMLTIVTTNYNDLMQTNEYENIGNFIGNNSFNHNCYDEYSSPGTPKVIKSNVSRIYVRVDPLDTSLVVKDGYQWRKYGQKVTRDNPSPRAYYKCSFAPSCPVKKKVQRSVDDPSILVVTYEGRHHHHHPDISAVSPSGVAGASSPGRIPIECSGSTPSLDHLKDTLTCSKIQKAIATTDSTEIQQLLVEKMAYSLTRNSGFTAALVAAITGRIFDEVISAENSGDIIVSNSKAFSM</sequence>
<dbReference type="PANTHER" id="PTHR31429:SF76">
    <property type="entry name" value="WRKY FAMILY TRANSCRIPTION FACTOR-RELATED"/>
    <property type="match status" value="1"/>
</dbReference>
<evidence type="ECO:0000256" key="3">
    <source>
        <dbReference type="ARBA" id="ARBA00023125"/>
    </source>
</evidence>
<evidence type="ECO:0000256" key="5">
    <source>
        <dbReference type="ARBA" id="ARBA00023242"/>
    </source>
</evidence>
<evidence type="ECO:0000313" key="9">
    <source>
        <dbReference type="Proteomes" id="UP001318860"/>
    </source>
</evidence>
<feature type="compositionally biased region" description="Low complexity" evidence="6">
    <location>
        <begin position="177"/>
        <end position="191"/>
    </location>
</feature>
<dbReference type="InterPro" id="IPR044810">
    <property type="entry name" value="WRKY_plant"/>
</dbReference>
<dbReference type="Gene3D" id="2.20.25.80">
    <property type="entry name" value="WRKY domain"/>
    <property type="match status" value="1"/>
</dbReference>
<keyword evidence="5" id="KW-0539">Nucleus</keyword>
<dbReference type="PROSITE" id="PS50811">
    <property type="entry name" value="WRKY"/>
    <property type="match status" value="1"/>
</dbReference>
<protein>
    <recommendedName>
        <fullName evidence="7">WRKY domain-containing protein</fullName>
    </recommendedName>
</protein>
<keyword evidence="2" id="KW-0805">Transcription regulation</keyword>
<evidence type="ECO:0000256" key="2">
    <source>
        <dbReference type="ARBA" id="ARBA00023015"/>
    </source>
</evidence>
<comment type="subcellular location">
    <subcellularLocation>
        <location evidence="1">Nucleus</location>
    </subcellularLocation>
</comment>
<accession>A0ABR0U2X3</accession>
<evidence type="ECO:0000256" key="4">
    <source>
        <dbReference type="ARBA" id="ARBA00023163"/>
    </source>
</evidence>
<dbReference type="PANTHER" id="PTHR31429">
    <property type="entry name" value="WRKY TRANSCRIPTION FACTOR 36-RELATED"/>
    <property type="match status" value="1"/>
</dbReference>
<dbReference type="InterPro" id="IPR036576">
    <property type="entry name" value="WRKY_dom_sf"/>
</dbReference>
<reference evidence="8 9" key="1">
    <citation type="journal article" date="2021" name="Comput. Struct. Biotechnol. J.">
        <title>De novo genome assembly of the potent medicinal plant Rehmannia glutinosa using nanopore technology.</title>
        <authorList>
            <person name="Ma L."/>
            <person name="Dong C."/>
            <person name="Song C."/>
            <person name="Wang X."/>
            <person name="Zheng X."/>
            <person name="Niu Y."/>
            <person name="Chen S."/>
            <person name="Feng W."/>
        </authorList>
    </citation>
    <scope>NUCLEOTIDE SEQUENCE [LARGE SCALE GENOMIC DNA]</scope>
    <source>
        <strain evidence="8">DH-2019</strain>
    </source>
</reference>